<evidence type="ECO:0000256" key="2">
    <source>
        <dbReference type="ARBA" id="ARBA00010559"/>
    </source>
</evidence>
<dbReference type="GO" id="GO:0034455">
    <property type="term" value="C:t-UTP complex"/>
    <property type="evidence" value="ECO:0007669"/>
    <property type="project" value="TreeGrafter"/>
</dbReference>
<comment type="subunit">
    <text evidence="8">Component of the ribosomal small subunit (SSU) processome.</text>
</comment>
<evidence type="ECO:0000313" key="12">
    <source>
        <dbReference type="Proteomes" id="UP001150266"/>
    </source>
</evidence>
<keyword evidence="12" id="KW-1185">Reference proteome</keyword>
<dbReference type="InterPro" id="IPR012954">
    <property type="entry name" value="BP28_C_dom"/>
</dbReference>
<feature type="domain" description="BP28 C-terminal" evidence="10">
    <location>
        <begin position="1986"/>
        <end position="2123"/>
    </location>
</feature>
<proteinExistence type="inferred from homology"/>
<dbReference type="SMART" id="SM01036">
    <property type="entry name" value="BP28CT"/>
    <property type="match status" value="1"/>
</dbReference>
<dbReference type="GO" id="GO:0032040">
    <property type="term" value="C:small-subunit processome"/>
    <property type="evidence" value="ECO:0007669"/>
    <property type="project" value="TreeGrafter"/>
</dbReference>
<name>A0A9W9AEV4_9AGAR</name>
<comment type="caution">
    <text evidence="11">The sequence shown here is derived from an EMBL/GenBank/DDBJ whole genome shotgun (WGS) entry which is preliminary data.</text>
</comment>
<keyword evidence="7 8" id="KW-0687">Ribonucleoprotein</keyword>
<sequence length="2252" mass="245600">MPTALASQLASQASQNAQLLIDRSRTRGKHASVESYLFANARDASEYDLDSIFALGRSGFEALKILNPRLGAYEEMLFSYRARNIDRTLLATEAVRELDTALEGCLQEMGAYLLEGAASKVLEWLVRRFRVNEFNVCALVALFLPYHETQNWGKILIILHLTKEPIFKFLIPHQKQAQKPTSEADLVLPRRALVQAMLRHTDVARLVVRLLGEALKEYKDCAFSGGRFFKTLVAFWAATMHDFIVAHGSNEAKSMSDGTSALVFAAVIEPLSVISKLKVKANSKNGMSKTYDNVERDTVLTSYILLATLSSQAPRSLTSPALKVIITSMINAAVSGTGISTQQLVKTLVAVCAAQNELIESEVSDDMLNKMLSLPDFTTEIVNALGLWDGAEKVFGPFLALFVERSTSSDTDQAHLTLESALVSVIPPPITFIQRVTSLLIRCYCQTSSSPAGIRSLLSAIHQRYPEVLRDIQDNLKGDSDIEETDITKIDELVLSLSLGTAIASSKSSPKLRDALLASSNADAGVRLTGVRALRGLLHNADVDADLDSISEALLARVVDSDIGVLEALYDHTNGQKDLSNILLSTKGHASQYLDSVSAVLFPPPGTPASETVKPPKRAVVKVHLTFIVNRLLYASPLWNAAWTDKVFHRLIFPYLLHSKPKGKTTEAIWNLVKESGKTHPWISGCAEAMSSVAEGEEVERLQALNIILTAKIAGNIESSQNKDSDYQELIRKLTDANLHVRVLSLLIVCELIKASNTATVLASQILDVLSSQKHNIQLLPEMEAELEDILTSKLAAHLVNKPSSRTTESLLYLALISGIAALQPSGTNAEEAVNWVHPGSKPDPYVSLMQQLYLWANSTSPLPVRMHIIRTLFANLGREAGVFLISVWLQFSCKSDSRHVEDEEILSASSSSTLYHLAAFLQAHTTLPSGKASLDFQTLLPTAVVALSSSSQEVRQAAMECLSMLKELSVGDTVKGKRFDAVYAFDRVYGNGRNEADLQYLSPADLAAYVSALYGMREHFVADGYYIGAWHAEHLASVEDNQNKESTKYRTHILCFLLSHVNALSPLPEAQAVLLRIVTPCFVPAQQRPSSKATGVSRTNRRASPEITAALLLLPFLHNVVVTSQNGVSTKTTKGRKGKKILPGSIDAAKLAVKVVFSDPGILNSDDAEYQGMKPWTLLCGILTKAFGGDDTLTALRPVLFECTTRIWSSSNIQKGERVELVGVVVDAVVSADSKAQTGDETIPVKLLLERLLGASVDEQAQIIIATLDQYCKALREVVEGDESMSMPKQKKARVDTESTSEPSTGEQTSSFQRLAILAEVLSSLSVTTAANSTSKPEHETLPHSFDLITHLLETLSQIVRFHASAASIDSSASVEFACQNIMSTIDGVAVGVRDLPNLTPTPIRLDVLVEIIRVSVNPQTLHQALLLIAALARLAPESVLRNVMPVFTFMGVGAAAMTGGGSTIGIETGRGASMLSRDDGYGWGIVQKTVDSIVPVMVSSLKQSHPSGGLELHIGARDFLRVFTDAANHIPRHRRTNFFSHLITVLGPKDFLTPICLLLIEKSANKIVRSQQYFLGTKNKGKGKEKDSDAQSALGLPTALLHHFEPWLQVQALAEMLRESERLVERTISPNNAAKTFLDDSSLEEHSVSPIVVFRRRAQAIITFVGFAAKTFPTSKTSNSRGTNAMDVAHPEGSNFSDVVSIFITLSTKKTSDDSTEAKVEDIAKSARLSLTRVLGVMTAVSFIDTVLLMLTHDDDLIQEGALSLLSTRLPRVAASVRSGVVSSIVKICNLVKKILSRQPNQATTTSALNAIRAIGMTLCSGEESAMSALVPFLVGVMNAKSNPEVVSAAVRALVTLPTKLGPRLIPHFREIIFQAVTVLRKGLEGLTEDTVQLLQNLLIAIPTFWSTTELTSVIKLYVDLCLPTSKPPVELSNFMKSVAKKAPSKVLLPTLCGMWPSLQIAPNAGALVGYFDLLKRSLRSAARSEIQDNLRALFNVFLDAFGVVKGSAAELATASAQMVSAFIELVVKLNEPTFRPLFRRLYDWAFAGETDVDTKIIFCRVYIGLLDYFKGLMNPYMTMLLPPLVEILKGYSNAETDDRRLLPPVLETLAKSLVCDDGSFWRDDKIKQLSSMLNVQIPTCVRLNISEAKTLLQDCLVASVETVTDDSVLKTINLDVLMHTRSEDAKTRLFALTCAETLWRVHGSKLLGFVAETATFVAECCEDENDLVTRESFRLKDTVESVAGSISGL</sequence>
<evidence type="ECO:0000256" key="3">
    <source>
        <dbReference type="ARBA" id="ARBA00015399"/>
    </source>
</evidence>
<dbReference type="Gene3D" id="1.25.10.10">
    <property type="entry name" value="Leucine-rich Repeat Variant"/>
    <property type="match status" value="1"/>
</dbReference>
<dbReference type="EMBL" id="JAOTPV010000006">
    <property type="protein sequence ID" value="KAJ4481176.1"/>
    <property type="molecule type" value="Genomic_DNA"/>
</dbReference>
<keyword evidence="6 8" id="KW-0539">Nucleus</keyword>
<dbReference type="GO" id="GO:0045943">
    <property type="term" value="P:positive regulation of transcription by RNA polymerase I"/>
    <property type="evidence" value="ECO:0007669"/>
    <property type="project" value="TreeGrafter"/>
</dbReference>
<evidence type="ECO:0000256" key="8">
    <source>
        <dbReference type="RuleBase" id="RU367065"/>
    </source>
</evidence>
<dbReference type="OrthoDB" id="31183at2759"/>
<evidence type="ECO:0000256" key="1">
    <source>
        <dbReference type="ARBA" id="ARBA00004604"/>
    </source>
</evidence>
<dbReference type="Proteomes" id="UP001150266">
    <property type="component" value="Unassembled WGS sequence"/>
</dbReference>
<reference evidence="11" key="1">
    <citation type="submission" date="2022-08" db="EMBL/GenBank/DDBJ databases">
        <title>A Global Phylogenomic Analysis of the Shiitake Genus Lentinula.</title>
        <authorList>
            <consortium name="DOE Joint Genome Institute"/>
            <person name="Sierra-Patev S."/>
            <person name="Min B."/>
            <person name="Naranjo-Ortiz M."/>
            <person name="Looney B."/>
            <person name="Konkel Z."/>
            <person name="Slot J.C."/>
            <person name="Sakamoto Y."/>
            <person name="Steenwyk J.L."/>
            <person name="Rokas A."/>
            <person name="Carro J."/>
            <person name="Camarero S."/>
            <person name="Ferreira P."/>
            <person name="Molpeceres G."/>
            <person name="Ruiz-Duenas F.J."/>
            <person name="Serrano A."/>
            <person name="Henrissat B."/>
            <person name="Drula E."/>
            <person name="Hughes K.W."/>
            <person name="Mata J.L."/>
            <person name="Ishikawa N.K."/>
            <person name="Vargas-Isla R."/>
            <person name="Ushijima S."/>
            <person name="Smith C.A."/>
            <person name="Ahrendt S."/>
            <person name="Andreopoulos W."/>
            <person name="He G."/>
            <person name="Labutti K."/>
            <person name="Lipzen A."/>
            <person name="Ng V."/>
            <person name="Riley R."/>
            <person name="Sandor L."/>
            <person name="Barry K."/>
            <person name="Martinez A.T."/>
            <person name="Xiao Y."/>
            <person name="Gibbons J.G."/>
            <person name="Terashima K."/>
            <person name="Grigoriev I.V."/>
            <person name="Hibbett D.S."/>
        </authorList>
    </citation>
    <scope>NUCLEOTIDE SEQUENCE</scope>
    <source>
        <strain evidence="11">JLM2183</strain>
    </source>
</reference>
<evidence type="ECO:0000256" key="6">
    <source>
        <dbReference type="ARBA" id="ARBA00023242"/>
    </source>
</evidence>
<dbReference type="InterPro" id="IPR016024">
    <property type="entry name" value="ARM-type_fold"/>
</dbReference>
<evidence type="ECO:0000256" key="7">
    <source>
        <dbReference type="ARBA" id="ARBA00023274"/>
    </source>
</evidence>
<evidence type="ECO:0000313" key="11">
    <source>
        <dbReference type="EMBL" id="KAJ4481176.1"/>
    </source>
</evidence>
<evidence type="ECO:0000256" key="9">
    <source>
        <dbReference type="SAM" id="MobiDB-lite"/>
    </source>
</evidence>
<dbReference type="Pfam" id="PF08146">
    <property type="entry name" value="BP28CT"/>
    <property type="match status" value="1"/>
</dbReference>
<dbReference type="InterPro" id="IPR040191">
    <property type="entry name" value="UTP10"/>
</dbReference>
<keyword evidence="5 8" id="KW-0698">rRNA processing</keyword>
<comment type="function">
    <text evidence="8">Involved in nucleolar processing of pre-18S ribosomal RNA.</text>
</comment>
<evidence type="ECO:0000256" key="4">
    <source>
        <dbReference type="ARBA" id="ARBA00022517"/>
    </source>
</evidence>
<dbReference type="GO" id="GO:0000462">
    <property type="term" value="P:maturation of SSU-rRNA from tricistronic rRNA transcript (SSU-rRNA, 5.8S rRNA, LSU-rRNA)"/>
    <property type="evidence" value="ECO:0007669"/>
    <property type="project" value="TreeGrafter"/>
</dbReference>
<evidence type="ECO:0000256" key="5">
    <source>
        <dbReference type="ARBA" id="ARBA00022552"/>
    </source>
</evidence>
<organism evidence="11 12">
    <name type="scientific">Lentinula aciculospora</name>
    <dbReference type="NCBI Taxonomy" id="153920"/>
    <lineage>
        <taxon>Eukaryota</taxon>
        <taxon>Fungi</taxon>
        <taxon>Dikarya</taxon>
        <taxon>Basidiomycota</taxon>
        <taxon>Agaricomycotina</taxon>
        <taxon>Agaricomycetes</taxon>
        <taxon>Agaricomycetidae</taxon>
        <taxon>Agaricales</taxon>
        <taxon>Marasmiineae</taxon>
        <taxon>Omphalotaceae</taxon>
        <taxon>Lentinula</taxon>
    </lineage>
</organism>
<feature type="compositionally biased region" description="Polar residues" evidence="9">
    <location>
        <begin position="1299"/>
        <end position="1311"/>
    </location>
</feature>
<gene>
    <name evidence="11" type="ORF">J3R30DRAFT_3464943</name>
</gene>
<comment type="similarity">
    <text evidence="2 8">Belongs to the HEATR1/UTP10 family.</text>
</comment>
<dbReference type="Pfam" id="PF23243">
    <property type="entry name" value="HEAT_HEATR1"/>
    <property type="match status" value="1"/>
</dbReference>
<protein>
    <recommendedName>
        <fullName evidence="3 8">U3 small nucleolar RNA-associated protein 10</fullName>
    </recommendedName>
</protein>
<accession>A0A9W9AEV4</accession>
<dbReference type="PANTHER" id="PTHR13457:SF1">
    <property type="entry name" value="HEAT REPEAT-CONTAINING PROTEIN 1"/>
    <property type="match status" value="1"/>
</dbReference>
<feature type="region of interest" description="Disordered" evidence="9">
    <location>
        <begin position="1284"/>
        <end position="1311"/>
    </location>
</feature>
<comment type="subcellular location">
    <subcellularLocation>
        <location evidence="1 8">Nucleus</location>
        <location evidence="1 8">Nucleolus</location>
    </subcellularLocation>
</comment>
<dbReference type="GO" id="GO:0030686">
    <property type="term" value="C:90S preribosome"/>
    <property type="evidence" value="ECO:0007669"/>
    <property type="project" value="TreeGrafter"/>
</dbReference>
<dbReference type="InterPro" id="IPR011989">
    <property type="entry name" value="ARM-like"/>
</dbReference>
<dbReference type="PANTHER" id="PTHR13457">
    <property type="entry name" value="BAP28"/>
    <property type="match status" value="1"/>
</dbReference>
<dbReference type="SUPFAM" id="SSF48371">
    <property type="entry name" value="ARM repeat"/>
    <property type="match status" value="2"/>
</dbReference>
<dbReference type="GO" id="GO:0030515">
    <property type="term" value="F:snoRNA binding"/>
    <property type="evidence" value="ECO:0007669"/>
    <property type="project" value="TreeGrafter"/>
</dbReference>
<keyword evidence="4 8" id="KW-0690">Ribosome biogenesis</keyword>
<evidence type="ECO:0000259" key="10">
    <source>
        <dbReference type="SMART" id="SM01036"/>
    </source>
</evidence>
<dbReference type="InterPro" id="IPR056473">
    <property type="entry name" value="HEAT_Utp10/HEAT1"/>
</dbReference>